<evidence type="ECO:0000313" key="3">
    <source>
        <dbReference type="RefSeq" id="XP_071904927.1"/>
    </source>
</evidence>
<dbReference type="RefSeq" id="XP_071904927.1">
    <property type="nucleotide sequence ID" value="XM_072048826.1"/>
</dbReference>
<protein>
    <submittedName>
        <fullName evidence="3">LanC-like protein GCL2 isoform X2</fullName>
    </submittedName>
</protein>
<dbReference type="PANTHER" id="PTHR12736:SF22">
    <property type="entry name" value="LANC-LIKE PROTEIN GCL2"/>
    <property type="match status" value="1"/>
</dbReference>
<proteinExistence type="inferred from homology"/>
<keyword evidence="2" id="KW-1185">Reference proteome</keyword>
<evidence type="ECO:0000256" key="1">
    <source>
        <dbReference type="ARBA" id="ARBA00007179"/>
    </source>
</evidence>
<dbReference type="InterPro" id="IPR007822">
    <property type="entry name" value="LANC-like"/>
</dbReference>
<sequence length="382" mass="42620">MADRYFPNLMPDFVQEDPTLEQEIQLSGHRIPEQGTEESLLRLLATPYTTLSEKLKRAALDLKETIVVVVNTWGLTGQKVDDFTLYSGALGTALLLFKSFLVTRNGNDLILCSQIVNACDSASLHSRDVTFICGRAGVCALGAVVAKYLGYDQLLHYYLNHFKEGAAVKEIFRSGRKLGGRGRSPLMFEWYGEKYWGAAHGLAGIMHILLHFELKADEREEVKETLNYMIKNRFPSGNYPASEEDKRRDVLVHWCHGAPGIALTLVKAAEVFGDKRFLQAAIDAAEVVWNRGILKRVGICHGVSGNTYVFLALYRLTGNVEFLYRAKAFSCFLLDRAHKLISKGEMHGGDSPYSLFEGIGGMAYLFLDMVEPTNAGFPAYEL</sequence>
<evidence type="ECO:0000313" key="2">
    <source>
        <dbReference type="Proteomes" id="UP001652660"/>
    </source>
</evidence>
<gene>
    <name evidence="3" type="primary">LOC113690947</name>
</gene>
<organism evidence="2 3">
    <name type="scientific">Coffea arabica</name>
    <name type="common">Arabian coffee</name>
    <dbReference type="NCBI Taxonomy" id="13443"/>
    <lineage>
        <taxon>Eukaryota</taxon>
        <taxon>Viridiplantae</taxon>
        <taxon>Streptophyta</taxon>
        <taxon>Embryophyta</taxon>
        <taxon>Tracheophyta</taxon>
        <taxon>Spermatophyta</taxon>
        <taxon>Magnoliopsida</taxon>
        <taxon>eudicotyledons</taxon>
        <taxon>Gunneridae</taxon>
        <taxon>Pentapetalae</taxon>
        <taxon>asterids</taxon>
        <taxon>lamiids</taxon>
        <taxon>Gentianales</taxon>
        <taxon>Rubiaceae</taxon>
        <taxon>Ixoroideae</taxon>
        <taxon>Gardenieae complex</taxon>
        <taxon>Bertiereae - Coffeeae clade</taxon>
        <taxon>Coffeeae</taxon>
        <taxon>Coffea</taxon>
    </lineage>
</organism>
<reference evidence="3" key="1">
    <citation type="submission" date="2025-08" db="UniProtKB">
        <authorList>
            <consortium name="RefSeq"/>
        </authorList>
    </citation>
    <scope>IDENTIFICATION</scope>
    <source>
        <tissue evidence="3">Leaves</tissue>
    </source>
</reference>
<dbReference type="SUPFAM" id="SSF158745">
    <property type="entry name" value="LanC-like"/>
    <property type="match status" value="1"/>
</dbReference>
<dbReference type="PRINTS" id="PR01950">
    <property type="entry name" value="LANCSUPER"/>
</dbReference>
<dbReference type="InterPro" id="IPR012341">
    <property type="entry name" value="6hp_glycosidase-like_sf"/>
</dbReference>
<comment type="similarity">
    <text evidence="1">Belongs to the LanC-like protein family.</text>
</comment>
<dbReference type="SMART" id="SM01260">
    <property type="entry name" value="LANC_like"/>
    <property type="match status" value="1"/>
</dbReference>
<dbReference type="PANTHER" id="PTHR12736">
    <property type="entry name" value="LANC-LIKE PROTEIN"/>
    <property type="match status" value="1"/>
</dbReference>
<dbReference type="InterPro" id="IPR020464">
    <property type="entry name" value="LanC-like_prot_euk"/>
</dbReference>
<dbReference type="Proteomes" id="UP001652660">
    <property type="component" value="Chromosome 5e"/>
</dbReference>
<accession>A0ABM4UCC1</accession>
<dbReference type="GeneID" id="113690947"/>
<name>A0ABM4UCC1_COFAR</name>
<dbReference type="Pfam" id="PF05147">
    <property type="entry name" value="LANC_like"/>
    <property type="match status" value="1"/>
</dbReference>
<dbReference type="PRINTS" id="PR01951">
    <property type="entry name" value="LANCEUKARYTE"/>
</dbReference>
<dbReference type="Gene3D" id="1.50.10.10">
    <property type="match status" value="2"/>
</dbReference>
<dbReference type="CDD" id="cd04794">
    <property type="entry name" value="euk_LANCL"/>
    <property type="match status" value="1"/>
</dbReference>